<dbReference type="SMART" id="SM01014">
    <property type="entry name" value="ARID"/>
    <property type="match status" value="1"/>
</dbReference>
<dbReference type="InterPro" id="IPR001606">
    <property type="entry name" value="ARID_dom"/>
</dbReference>
<dbReference type="SMART" id="SM00501">
    <property type="entry name" value="BRIGHT"/>
    <property type="match status" value="1"/>
</dbReference>
<dbReference type="PANTHER" id="PTHR46691">
    <property type="entry name" value="HIGH MOBILITY GROUP B PROTEIN 9"/>
    <property type="match status" value="1"/>
</dbReference>
<sequence>MESRVSNLESKIDEFQATQEEIKSTQNSILHQLQARDLILHQLQSLMARCDGGLKYGGESSAATPAHQPYIKMTSLLSLEKSNQIVLKLQSFHEEKVWAREEVDEFLSQYRPKYKPKSPPCLQPILKRFKKVHDYGKHHDNDFVTFRSNPRFQLSFGFSLKALAGENEKVFDLFDKEAKDFVNIPPFLDSDCKIIAASKLLAKKGEGSLLCDVGLCSFPEVGSLLEVVLISVAKSGENDVHHVFVGLQQTIDIASLKRGFHEFTRDKGGTTIQRLFHSKSATILESDCKHGRSQVFILEIHVSNFEFKKAKLPGSCALYLFDKMSNSGYILDIKLGYHMSIRDKGGTNFLFSFESIDILASYKDSGFCVVIDRSMGYYCKGIRDMGGTISYRLFNSKSKNKDCVLGSDCSKVFKCEVSFDHSMIIDGEDAGNLGLHHLEACMDKNRKHERKFTLYGFGNGCCVVLDRNYCKGIRDKGGGSKFRIPTVEGKSLDLHLLFVEVTSLGGLGKVIRDHKWKEVIVAFNFPTTITSASFVLLKYYLSLLYHFEQA</sequence>
<proteinExistence type="predicted"/>
<dbReference type="PROSITE" id="PS51011">
    <property type="entry name" value="ARID"/>
    <property type="match status" value="1"/>
</dbReference>
<gene>
    <name evidence="2" type="ORF">C1H46_000325</name>
</gene>
<evidence type="ECO:0000313" key="3">
    <source>
        <dbReference type="Proteomes" id="UP000315295"/>
    </source>
</evidence>
<dbReference type="EMBL" id="VIEB01000006">
    <property type="protein sequence ID" value="TQE14031.1"/>
    <property type="molecule type" value="Genomic_DNA"/>
</dbReference>
<dbReference type="SUPFAM" id="SSF46774">
    <property type="entry name" value="ARID-like"/>
    <property type="match status" value="1"/>
</dbReference>
<reference evidence="2 3" key="1">
    <citation type="journal article" date="2019" name="G3 (Bethesda)">
        <title>Sequencing of a Wild Apple (Malus baccata) Genome Unravels the Differences Between Cultivated and Wild Apple Species Regarding Disease Resistance and Cold Tolerance.</title>
        <authorList>
            <person name="Chen X."/>
        </authorList>
    </citation>
    <scope>NUCLEOTIDE SEQUENCE [LARGE SCALE GENOMIC DNA]</scope>
    <source>
        <strain evidence="3">cv. Shandingzi</strain>
        <tissue evidence="2">Leaves</tissue>
    </source>
</reference>
<name>A0A540NSL7_MALBA</name>
<dbReference type="InterPro" id="IPR036431">
    <property type="entry name" value="ARID_dom_sf"/>
</dbReference>
<dbReference type="PANTHER" id="PTHR46691:SF6">
    <property type="entry name" value="HIGH MOBILITY GROUP B PROTEIN 10-RELATED"/>
    <property type="match status" value="1"/>
</dbReference>
<dbReference type="Gene3D" id="1.10.150.60">
    <property type="entry name" value="ARID DNA-binding domain"/>
    <property type="match status" value="1"/>
</dbReference>
<dbReference type="GO" id="GO:0003677">
    <property type="term" value="F:DNA binding"/>
    <property type="evidence" value="ECO:0007669"/>
    <property type="project" value="InterPro"/>
</dbReference>
<evidence type="ECO:0000259" key="1">
    <source>
        <dbReference type="PROSITE" id="PS51011"/>
    </source>
</evidence>
<evidence type="ECO:0000313" key="2">
    <source>
        <dbReference type="EMBL" id="TQE14031.1"/>
    </source>
</evidence>
<organism evidence="2 3">
    <name type="scientific">Malus baccata</name>
    <name type="common">Siberian crab apple</name>
    <name type="synonym">Pyrus baccata</name>
    <dbReference type="NCBI Taxonomy" id="106549"/>
    <lineage>
        <taxon>Eukaryota</taxon>
        <taxon>Viridiplantae</taxon>
        <taxon>Streptophyta</taxon>
        <taxon>Embryophyta</taxon>
        <taxon>Tracheophyta</taxon>
        <taxon>Spermatophyta</taxon>
        <taxon>Magnoliopsida</taxon>
        <taxon>eudicotyledons</taxon>
        <taxon>Gunneridae</taxon>
        <taxon>Pentapetalae</taxon>
        <taxon>rosids</taxon>
        <taxon>fabids</taxon>
        <taxon>Rosales</taxon>
        <taxon>Rosaceae</taxon>
        <taxon>Amygdaloideae</taxon>
        <taxon>Maleae</taxon>
        <taxon>Malus</taxon>
    </lineage>
</organism>
<accession>A0A540NSL7</accession>
<dbReference type="STRING" id="106549.A0A540NSL7"/>
<protein>
    <recommendedName>
        <fullName evidence="1">ARID domain-containing protein</fullName>
    </recommendedName>
</protein>
<dbReference type="AlphaFoldDB" id="A0A540NSL7"/>
<feature type="domain" description="ARID" evidence="1">
    <location>
        <begin position="459"/>
        <end position="550"/>
    </location>
</feature>
<keyword evidence="3" id="KW-1185">Reference proteome</keyword>
<dbReference type="Proteomes" id="UP000315295">
    <property type="component" value="Unassembled WGS sequence"/>
</dbReference>
<dbReference type="Pfam" id="PF01388">
    <property type="entry name" value="ARID"/>
    <property type="match status" value="1"/>
</dbReference>
<comment type="caution">
    <text evidence="2">The sequence shown here is derived from an EMBL/GenBank/DDBJ whole genome shotgun (WGS) entry which is preliminary data.</text>
</comment>